<dbReference type="GO" id="GO:0016787">
    <property type="term" value="F:hydrolase activity"/>
    <property type="evidence" value="ECO:0007669"/>
    <property type="project" value="UniProtKB-KW"/>
</dbReference>
<feature type="transmembrane region" description="Helical" evidence="1">
    <location>
        <begin position="128"/>
        <end position="147"/>
    </location>
</feature>
<dbReference type="Pfam" id="PF04307">
    <property type="entry name" value="YdjM"/>
    <property type="match status" value="1"/>
</dbReference>
<sequence length="176" mass="20454">MVLYRITHVYIGFVIGLFIGINDIDSLLNGLIGAIGGFIPDIDVGFKHRKTLHNIFVPFTIALSLLITNTYLIPMQWRIHSYNYLISFTLGWVLHLVTDSLTIKGVYPLYPLIRNFRLRFAKFRSNSLLINTIMILLASIILGYWFYERNIYTKIDEYLKIVNVFKTLKTTLSMKN</sequence>
<keyword evidence="2" id="KW-0378">Hydrolase</keyword>
<feature type="transmembrane region" description="Helical" evidence="1">
    <location>
        <begin position="84"/>
        <end position="107"/>
    </location>
</feature>
<dbReference type="AlphaFoldDB" id="A0A7C4NP95"/>
<feature type="transmembrane region" description="Helical" evidence="1">
    <location>
        <begin position="6"/>
        <end position="39"/>
    </location>
</feature>
<gene>
    <name evidence="2" type="ORF">ENU20_04435</name>
</gene>
<organism evidence="2">
    <name type="scientific">Staphylothermus marinus</name>
    <dbReference type="NCBI Taxonomy" id="2280"/>
    <lineage>
        <taxon>Archaea</taxon>
        <taxon>Thermoproteota</taxon>
        <taxon>Thermoprotei</taxon>
        <taxon>Desulfurococcales</taxon>
        <taxon>Desulfurococcaceae</taxon>
        <taxon>Staphylothermus</taxon>
    </lineage>
</organism>
<name>A0A7C4NP95_STAMA</name>
<proteinExistence type="predicted"/>
<comment type="caution">
    <text evidence="2">The sequence shown here is derived from an EMBL/GenBank/DDBJ whole genome shotgun (WGS) entry which is preliminary data.</text>
</comment>
<keyword evidence="1" id="KW-0472">Membrane</keyword>
<dbReference type="EMBL" id="DTBP01000034">
    <property type="protein sequence ID" value="HGQ74304.1"/>
    <property type="molecule type" value="Genomic_DNA"/>
</dbReference>
<keyword evidence="1" id="KW-0812">Transmembrane</keyword>
<protein>
    <submittedName>
        <fullName evidence="2">Metal-dependent hydrolase</fullName>
    </submittedName>
</protein>
<evidence type="ECO:0000313" key="2">
    <source>
        <dbReference type="EMBL" id="HGQ74304.1"/>
    </source>
</evidence>
<keyword evidence="1" id="KW-1133">Transmembrane helix</keyword>
<reference evidence="2" key="1">
    <citation type="journal article" date="2020" name="mSystems">
        <title>Genome- and Community-Level Interaction Insights into Carbon Utilization and Element Cycling Functions of Hydrothermarchaeota in Hydrothermal Sediment.</title>
        <authorList>
            <person name="Zhou Z."/>
            <person name="Liu Y."/>
            <person name="Xu W."/>
            <person name="Pan J."/>
            <person name="Luo Z.H."/>
            <person name="Li M."/>
        </authorList>
    </citation>
    <scope>NUCLEOTIDE SEQUENCE [LARGE SCALE GENOMIC DNA]</scope>
    <source>
        <strain evidence="2">SpSt-648</strain>
    </source>
</reference>
<evidence type="ECO:0000256" key="1">
    <source>
        <dbReference type="SAM" id="Phobius"/>
    </source>
</evidence>
<dbReference type="InterPro" id="IPR007404">
    <property type="entry name" value="YdjM-like"/>
</dbReference>
<accession>A0A7C4NP95</accession>
<feature type="transmembrane region" description="Helical" evidence="1">
    <location>
        <begin position="51"/>
        <end position="72"/>
    </location>
</feature>